<accession>A0A8J3HVX3</accession>
<dbReference type="SUPFAM" id="SSF111283">
    <property type="entry name" value="Putative modulator of DNA gyrase, PmbA/TldD"/>
    <property type="match status" value="1"/>
</dbReference>
<feature type="domain" description="Metalloprotease TldD/E central" evidence="4">
    <location>
        <begin position="116"/>
        <end position="218"/>
    </location>
</feature>
<name>A0A8J3HVX3_9RICK</name>
<dbReference type="InterPro" id="IPR002510">
    <property type="entry name" value="Metalloprtase-TldD/E_N"/>
</dbReference>
<feature type="domain" description="Metalloprotease TldD/E C-terminal" evidence="3">
    <location>
        <begin position="225"/>
        <end position="441"/>
    </location>
</feature>
<protein>
    <submittedName>
        <fullName evidence="5">Modulator protein</fullName>
    </submittedName>
</protein>
<dbReference type="GO" id="GO:0006508">
    <property type="term" value="P:proteolysis"/>
    <property type="evidence" value="ECO:0007669"/>
    <property type="project" value="InterPro"/>
</dbReference>
<dbReference type="InterPro" id="IPR047657">
    <property type="entry name" value="PmbA"/>
</dbReference>
<dbReference type="Gene3D" id="3.30.2290.10">
    <property type="entry name" value="PmbA/TldD superfamily"/>
    <property type="match status" value="1"/>
</dbReference>
<dbReference type="Pfam" id="PF01523">
    <property type="entry name" value="PmbA_TldD_1st"/>
    <property type="match status" value="1"/>
</dbReference>
<dbReference type="InterPro" id="IPR045570">
    <property type="entry name" value="Metalloprtase-TldD/E_cen_dom"/>
</dbReference>
<organism evidence="5 6">
    <name type="scientific">Candidatus Mesenet longicola</name>
    <dbReference type="NCBI Taxonomy" id="1892558"/>
    <lineage>
        <taxon>Bacteria</taxon>
        <taxon>Pseudomonadati</taxon>
        <taxon>Pseudomonadota</taxon>
        <taxon>Alphaproteobacteria</taxon>
        <taxon>Rickettsiales</taxon>
        <taxon>Anaplasmataceae</taxon>
        <taxon>Candidatus Mesenet</taxon>
    </lineage>
</organism>
<dbReference type="AlphaFoldDB" id="A0A8J3HVX3"/>
<evidence type="ECO:0000259" key="2">
    <source>
        <dbReference type="Pfam" id="PF01523"/>
    </source>
</evidence>
<gene>
    <name evidence="5" type="ORF">sL5_09620</name>
</gene>
<dbReference type="Proteomes" id="UP000637906">
    <property type="component" value="Unassembled WGS sequence"/>
</dbReference>
<evidence type="ECO:0000313" key="6">
    <source>
        <dbReference type="Proteomes" id="UP000637906"/>
    </source>
</evidence>
<proteinExistence type="inferred from homology"/>
<dbReference type="InterPro" id="IPR036059">
    <property type="entry name" value="TldD/PmbA_sf"/>
</dbReference>
<dbReference type="InterPro" id="IPR035068">
    <property type="entry name" value="TldD/PmbA_N"/>
</dbReference>
<dbReference type="PANTHER" id="PTHR43421:SF1">
    <property type="entry name" value="METALLOPROTEASE PMBA"/>
    <property type="match status" value="1"/>
</dbReference>
<dbReference type="Pfam" id="PF19289">
    <property type="entry name" value="PmbA_TldD_3rd"/>
    <property type="match status" value="1"/>
</dbReference>
<sequence>MSILNVASDIIKLIKGYGLDAEVVVHEIEKTSISIRHLKLEEMSKSKNCIIGVRAIANKYKSACISFNNFSSLSKIVERVVTMAKNAQEDKYLTLALPNQFTSSAANLNILDKTLITIENLKEIAQSAESSALSYHKNITNSEGAQSSYSITNITLITSNGFLESFSKSVFSNQVAVIAGKENDMKVGYDYSVACNFDNLFAPETLGKEAAKRALDQLKSRKVKTCKVPVIFERRAASELLKNFATAINGNNIANKTSFLRDSMDKQIFRGEVDIVDDPFMVGGVASRPFDGEGIAGEKNILVKNGILKSWILDLYSAKKLGLHTTGNAIRNVNATLSPGASNLYIKNGNVPPEELMQDIKEGLYVTDLFGFGVNLINGNYSQGACGFWISGGKIVYSVSEVTVAGSLLDMFSNLSVADDLTFCGAINSPTVKVSEMTVAGTSI</sequence>
<dbReference type="GO" id="GO:0005829">
    <property type="term" value="C:cytosol"/>
    <property type="evidence" value="ECO:0007669"/>
    <property type="project" value="TreeGrafter"/>
</dbReference>
<comment type="similarity">
    <text evidence="1">Belongs to the peptidase U62 family.</text>
</comment>
<evidence type="ECO:0000259" key="4">
    <source>
        <dbReference type="Pfam" id="PF19290"/>
    </source>
</evidence>
<reference evidence="5 6" key="1">
    <citation type="journal article" date="2021" name="Microb. Ecol.">
        <title>Candidatus Mesenet longicola: Novel Endosymbionts of Brontispa longissima that Induce Cytoplasmic Incompatibility.</title>
        <authorList>
            <person name="Takano S."/>
            <person name="Gotoh Y."/>
            <person name="Hayashi T."/>
        </authorList>
    </citation>
    <scope>NUCLEOTIDE SEQUENCE [LARGE SCALE GENOMIC DNA]</scope>
    <source>
        <strain evidence="5">L5</strain>
    </source>
</reference>
<evidence type="ECO:0000259" key="3">
    <source>
        <dbReference type="Pfam" id="PF19289"/>
    </source>
</evidence>
<dbReference type="GO" id="GO:0008237">
    <property type="term" value="F:metallopeptidase activity"/>
    <property type="evidence" value="ECO:0007669"/>
    <property type="project" value="InterPro"/>
</dbReference>
<dbReference type="EMBL" id="BNGU01000052">
    <property type="protein sequence ID" value="GHM59969.1"/>
    <property type="molecule type" value="Genomic_DNA"/>
</dbReference>
<dbReference type="InterPro" id="IPR045569">
    <property type="entry name" value="Metalloprtase-TldD/E_C"/>
</dbReference>
<comment type="caution">
    <text evidence="5">The sequence shown here is derived from an EMBL/GenBank/DDBJ whole genome shotgun (WGS) entry which is preliminary data.</text>
</comment>
<keyword evidence="6" id="KW-1185">Reference proteome</keyword>
<evidence type="ECO:0000256" key="1">
    <source>
        <dbReference type="ARBA" id="ARBA00005836"/>
    </source>
</evidence>
<evidence type="ECO:0000313" key="5">
    <source>
        <dbReference type="EMBL" id="GHM59969.1"/>
    </source>
</evidence>
<dbReference type="Pfam" id="PF19290">
    <property type="entry name" value="PmbA_TldD_2nd"/>
    <property type="match status" value="1"/>
</dbReference>
<feature type="domain" description="Metalloprotease TldD/E N-terminal" evidence="2">
    <location>
        <begin position="21"/>
        <end position="84"/>
    </location>
</feature>
<dbReference type="PANTHER" id="PTHR43421">
    <property type="entry name" value="METALLOPROTEASE PMBA"/>
    <property type="match status" value="1"/>
</dbReference>